<proteinExistence type="inferred from homology"/>
<keyword evidence="5" id="KW-0503">Monooxygenase</keyword>
<dbReference type="Gene3D" id="1.10.630.10">
    <property type="entry name" value="Cytochrome P450"/>
    <property type="match status" value="1"/>
</dbReference>
<organism evidence="6 7">
    <name type="scientific">Digitaria exilis</name>
    <dbReference type="NCBI Taxonomy" id="1010633"/>
    <lineage>
        <taxon>Eukaryota</taxon>
        <taxon>Viridiplantae</taxon>
        <taxon>Streptophyta</taxon>
        <taxon>Embryophyta</taxon>
        <taxon>Tracheophyta</taxon>
        <taxon>Spermatophyta</taxon>
        <taxon>Magnoliopsida</taxon>
        <taxon>Liliopsida</taxon>
        <taxon>Poales</taxon>
        <taxon>Poaceae</taxon>
        <taxon>PACMAD clade</taxon>
        <taxon>Panicoideae</taxon>
        <taxon>Panicodae</taxon>
        <taxon>Paniceae</taxon>
        <taxon>Anthephorinae</taxon>
        <taxon>Digitaria</taxon>
    </lineage>
</organism>
<keyword evidence="5" id="KW-0349">Heme</keyword>
<comment type="caution">
    <text evidence="6">The sequence shown here is derived from an EMBL/GenBank/DDBJ whole genome shotgun (WGS) entry which is preliminary data.</text>
</comment>
<keyword evidence="3 5" id="KW-0560">Oxidoreductase</keyword>
<name>A0A835KWE6_9POAL</name>
<evidence type="ECO:0000313" key="6">
    <source>
        <dbReference type="EMBL" id="KAF8780549.1"/>
    </source>
</evidence>
<dbReference type="InterPro" id="IPR017972">
    <property type="entry name" value="Cyt_P450_CS"/>
</dbReference>
<dbReference type="InterPro" id="IPR001128">
    <property type="entry name" value="Cyt_P450"/>
</dbReference>
<comment type="similarity">
    <text evidence="1 5">Belongs to the cytochrome P450 family.</text>
</comment>
<dbReference type="GO" id="GO:0005506">
    <property type="term" value="F:iron ion binding"/>
    <property type="evidence" value="ECO:0007669"/>
    <property type="project" value="InterPro"/>
</dbReference>
<dbReference type="AlphaFoldDB" id="A0A835KWE6"/>
<dbReference type="GO" id="GO:0006629">
    <property type="term" value="P:lipid metabolic process"/>
    <property type="evidence" value="ECO:0007669"/>
    <property type="project" value="UniProtKB-ARBA"/>
</dbReference>
<keyword evidence="7" id="KW-1185">Reference proteome</keyword>
<protein>
    <recommendedName>
        <fullName evidence="8">Cytochrome P450</fullName>
    </recommendedName>
</protein>
<evidence type="ECO:0000256" key="3">
    <source>
        <dbReference type="ARBA" id="ARBA00023002"/>
    </source>
</evidence>
<dbReference type="Pfam" id="PF00067">
    <property type="entry name" value="p450"/>
    <property type="match status" value="1"/>
</dbReference>
<dbReference type="GO" id="GO:0016705">
    <property type="term" value="F:oxidoreductase activity, acting on paired donors, with incorporation or reduction of molecular oxygen"/>
    <property type="evidence" value="ECO:0007669"/>
    <property type="project" value="InterPro"/>
</dbReference>
<evidence type="ECO:0000256" key="2">
    <source>
        <dbReference type="ARBA" id="ARBA00022723"/>
    </source>
</evidence>
<gene>
    <name evidence="6" type="ORF">HU200_001683</name>
</gene>
<keyword evidence="4 5" id="KW-0408">Iron</keyword>
<dbReference type="EMBL" id="JACEFO010000138">
    <property type="protein sequence ID" value="KAF8780549.1"/>
    <property type="molecule type" value="Genomic_DNA"/>
</dbReference>
<sequence>MTCNLVFGVDPGCLAISLPVMSMMDDALETLFLRHITPMPCWKLMRWLEIGQEGKMAAARRTIDAFVAATVAQRRADNKLKQGGISDSADLLPASSVRNLVYLHAALCASACGCTRPSVPFEHKAYSMGRMPGVWGKDCMEFWPERWLSEGGTKLRYEPSYKFISFNAGPRTCLGKEMAFVQMKIAAAAVLWNFAVELVPGHAVEPKLSIILHMKNGLAVTARRRDGRASRVTASSSRLNTSRPCKHC</sequence>
<evidence type="ECO:0000313" key="7">
    <source>
        <dbReference type="Proteomes" id="UP000636709"/>
    </source>
</evidence>
<evidence type="ECO:0000256" key="1">
    <source>
        <dbReference type="ARBA" id="ARBA00010617"/>
    </source>
</evidence>
<dbReference type="Proteomes" id="UP000636709">
    <property type="component" value="Unassembled WGS sequence"/>
</dbReference>
<dbReference type="SUPFAM" id="SSF48264">
    <property type="entry name" value="Cytochrome P450"/>
    <property type="match status" value="1"/>
</dbReference>
<evidence type="ECO:0000256" key="4">
    <source>
        <dbReference type="ARBA" id="ARBA00023004"/>
    </source>
</evidence>
<dbReference type="PROSITE" id="PS00086">
    <property type="entry name" value="CYTOCHROME_P450"/>
    <property type="match status" value="1"/>
</dbReference>
<dbReference type="GO" id="GO:0004497">
    <property type="term" value="F:monooxygenase activity"/>
    <property type="evidence" value="ECO:0007669"/>
    <property type="project" value="UniProtKB-KW"/>
</dbReference>
<keyword evidence="2 5" id="KW-0479">Metal-binding</keyword>
<dbReference type="InterPro" id="IPR036396">
    <property type="entry name" value="Cyt_P450_sf"/>
</dbReference>
<dbReference type="OrthoDB" id="1470350at2759"/>
<dbReference type="GO" id="GO:0020037">
    <property type="term" value="F:heme binding"/>
    <property type="evidence" value="ECO:0007669"/>
    <property type="project" value="InterPro"/>
</dbReference>
<accession>A0A835KWE6</accession>
<reference evidence="6" key="1">
    <citation type="submission" date="2020-07" db="EMBL/GenBank/DDBJ databases">
        <title>Genome sequence and genetic diversity analysis of an under-domesticated orphan crop, white fonio (Digitaria exilis).</title>
        <authorList>
            <person name="Bennetzen J.L."/>
            <person name="Chen S."/>
            <person name="Ma X."/>
            <person name="Wang X."/>
            <person name="Yssel A.E.J."/>
            <person name="Chaluvadi S.R."/>
            <person name="Johnson M."/>
            <person name="Gangashetty P."/>
            <person name="Hamidou F."/>
            <person name="Sanogo M.D."/>
            <person name="Zwaenepoel A."/>
            <person name="Wallace J."/>
            <person name="Van De Peer Y."/>
            <person name="Van Deynze A."/>
        </authorList>
    </citation>
    <scope>NUCLEOTIDE SEQUENCE</scope>
    <source>
        <tissue evidence="6">Leaves</tissue>
    </source>
</reference>
<evidence type="ECO:0000256" key="5">
    <source>
        <dbReference type="RuleBase" id="RU000461"/>
    </source>
</evidence>
<dbReference type="PANTHER" id="PTHR24296">
    <property type="entry name" value="CYTOCHROME P450"/>
    <property type="match status" value="1"/>
</dbReference>
<evidence type="ECO:0008006" key="8">
    <source>
        <dbReference type="Google" id="ProtNLM"/>
    </source>
</evidence>